<dbReference type="SUPFAM" id="SSF47090">
    <property type="entry name" value="PGBD-like"/>
    <property type="match status" value="1"/>
</dbReference>
<evidence type="ECO:0000313" key="3">
    <source>
        <dbReference type="Proteomes" id="UP000216475"/>
    </source>
</evidence>
<feature type="domain" description="Peptidoglycan binding-like" evidence="1">
    <location>
        <begin position="2"/>
        <end position="35"/>
    </location>
</feature>
<gene>
    <name evidence="2" type="ORF">CHI12_09485</name>
</gene>
<organism evidence="2 3">
    <name type="scientific">Terribacillus saccharophilus</name>
    <dbReference type="NCBI Taxonomy" id="361277"/>
    <lineage>
        <taxon>Bacteria</taxon>
        <taxon>Bacillati</taxon>
        <taxon>Bacillota</taxon>
        <taxon>Bacilli</taxon>
        <taxon>Bacillales</taxon>
        <taxon>Bacillaceae</taxon>
        <taxon>Terribacillus</taxon>
    </lineage>
</organism>
<name>A0A268HD36_9BACI</name>
<dbReference type="Gene3D" id="1.10.101.10">
    <property type="entry name" value="PGBD-like superfamily/PGBD"/>
    <property type="match status" value="1"/>
</dbReference>
<evidence type="ECO:0000313" key="2">
    <source>
        <dbReference type="EMBL" id="PAE07789.1"/>
    </source>
</evidence>
<dbReference type="InterPro" id="IPR036365">
    <property type="entry name" value="PGBD-like_sf"/>
</dbReference>
<evidence type="ECO:0000259" key="1">
    <source>
        <dbReference type="Pfam" id="PF01471"/>
    </source>
</evidence>
<protein>
    <recommendedName>
        <fullName evidence="1">Peptidoglycan binding-like domain-containing protein</fullName>
    </recommendedName>
</protein>
<dbReference type="Proteomes" id="UP000216475">
    <property type="component" value="Unassembled WGS sequence"/>
</dbReference>
<comment type="caution">
    <text evidence="2">The sequence shown here is derived from an EMBL/GenBank/DDBJ whole genome shotgun (WGS) entry which is preliminary data.</text>
</comment>
<dbReference type="AlphaFoldDB" id="A0A268HD36"/>
<proteinExistence type="predicted"/>
<dbReference type="InterPro" id="IPR036366">
    <property type="entry name" value="PGBDSf"/>
</dbReference>
<dbReference type="InterPro" id="IPR002477">
    <property type="entry name" value="Peptidoglycan-bd-like"/>
</dbReference>
<reference evidence="2 3" key="1">
    <citation type="submission" date="2017-07" db="EMBL/GenBank/DDBJ databases">
        <title>Isolation and whole genome analysis of endospore-forming bacteria from heroin.</title>
        <authorList>
            <person name="Kalinowski J."/>
            <person name="Ahrens B."/>
            <person name="Al-Dilaimi A."/>
            <person name="Winkler A."/>
            <person name="Wibberg D."/>
            <person name="Schleenbecker U."/>
            <person name="Ruckert C."/>
            <person name="Wolfel R."/>
            <person name="Grass G."/>
        </authorList>
    </citation>
    <scope>NUCLEOTIDE SEQUENCE [LARGE SCALE GENOMIC DNA]</scope>
    <source>
        <strain evidence="2 3">7509</strain>
    </source>
</reference>
<sequence length="40" mass="4436">MNPDGIFGSNTRQAVIAYKKRHGLGVDGIVGKETWIKCFK</sequence>
<accession>A0A268HD36</accession>
<dbReference type="Pfam" id="PF01471">
    <property type="entry name" value="PG_binding_1"/>
    <property type="match status" value="1"/>
</dbReference>
<dbReference type="EMBL" id="NPBH01000037">
    <property type="protein sequence ID" value="PAE07789.1"/>
    <property type="molecule type" value="Genomic_DNA"/>
</dbReference>
<dbReference type="RefSeq" id="WP_095270144.1">
    <property type="nucleotide sequence ID" value="NZ_NPBH01000037.1"/>
</dbReference>